<sequence>MYCEKLQNIQDSFEHNKPNDQSSLETVATLVYASYKVGIKELVTIKDIFAGIYGKEFILGSMNNSNLLVSPKLISKLEIPRIDPILIKEYLKGIAQTFGVSNPAVSELFLNDGNTSDDEGGDGSKVNNETGSLIDLTSDLPSVSQLATPKLNIQPTSPSPTAPETDTLSKMLKPPVSDYRDDEQKSIDNLMKRFEALKKS</sequence>
<name>A0A1R0GZM3_9FUNG</name>
<proteinExistence type="inferred from homology"/>
<evidence type="ECO:0000313" key="4">
    <source>
        <dbReference type="Proteomes" id="UP000187455"/>
    </source>
</evidence>
<evidence type="ECO:0000256" key="1">
    <source>
        <dbReference type="ARBA" id="ARBA00005536"/>
    </source>
</evidence>
<keyword evidence="4" id="KW-1185">Reference proteome</keyword>
<protein>
    <recommendedName>
        <fullName evidence="5">IST1-like protein</fullName>
    </recommendedName>
</protein>
<organism evidence="3 4">
    <name type="scientific">Smittium mucronatum</name>
    <dbReference type="NCBI Taxonomy" id="133383"/>
    <lineage>
        <taxon>Eukaryota</taxon>
        <taxon>Fungi</taxon>
        <taxon>Fungi incertae sedis</taxon>
        <taxon>Zoopagomycota</taxon>
        <taxon>Kickxellomycotina</taxon>
        <taxon>Harpellomycetes</taxon>
        <taxon>Harpellales</taxon>
        <taxon>Legeriomycetaceae</taxon>
        <taxon>Smittium</taxon>
    </lineage>
</organism>
<evidence type="ECO:0000256" key="2">
    <source>
        <dbReference type="SAM" id="MobiDB-lite"/>
    </source>
</evidence>
<dbReference type="InterPro" id="IPR042277">
    <property type="entry name" value="IST1-like"/>
</dbReference>
<dbReference type="Pfam" id="PF03398">
    <property type="entry name" value="Ist1"/>
    <property type="match status" value="1"/>
</dbReference>
<dbReference type="AlphaFoldDB" id="A0A1R0GZM3"/>
<dbReference type="EMBL" id="LSSL01001703">
    <property type="protein sequence ID" value="OLY82278.1"/>
    <property type="molecule type" value="Genomic_DNA"/>
</dbReference>
<accession>A0A1R0GZM3</accession>
<comment type="similarity">
    <text evidence="1">Belongs to the IST1 family.</text>
</comment>
<dbReference type="STRING" id="133383.A0A1R0GZM3"/>
<dbReference type="InterPro" id="IPR005061">
    <property type="entry name" value="Ist1"/>
</dbReference>
<feature type="region of interest" description="Disordered" evidence="2">
    <location>
        <begin position="148"/>
        <end position="183"/>
    </location>
</feature>
<evidence type="ECO:0000313" key="3">
    <source>
        <dbReference type="EMBL" id="OLY82278.1"/>
    </source>
</evidence>
<dbReference type="GO" id="GO:0015031">
    <property type="term" value="P:protein transport"/>
    <property type="evidence" value="ECO:0007669"/>
    <property type="project" value="InterPro"/>
</dbReference>
<gene>
    <name evidence="3" type="ORF">AYI68_g3604</name>
</gene>
<reference evidence="3 4" key="1">
    <citation type="journal article" date="2016" name="Mol. Biol. Evol.">
        <title>Genome-Wide Survey of Gut Fungi (Harpellales) Reveals the First Horizontally Transferred Ubiquitin Gene from a Mosquito Host.</title>
        <authorList>
            <person name="Wang Y."/>
            <person name="White M.M."/>
            <person name="Kvist S."/>
            <person name="Moncalvo J.M."/>
        </authorList>
    </citation>
    <scope>NUCLEOTIDE SEQUENCE [LARGE SCALE GENOMIC DNA]</scope>
    <source>
        <strain evidence="3 4">ALG-7-W6</strain>
    </source>
</reference>
<comment type="caution">
    <text evidence="3">The sequence shown here is derived from an EMBL/GenBank/DDBJ whole genome shotgun (WGS) entry which is preliminary data.</text>
</comment>
<dbReference type="Proteomes" id="UP000187455">
    <property type="component" value="Unassembled WGS sequence"/>
</dbReference>
<dbReference type="OrthoDB" id="29853at2759"/>
<feature type="region of interest" description="Disordered" evidence="2">
    <location>
        <begin position="111"/>
        <end position="131"/>
    </location>
</feature>
<dbReference type="Gene3D" id="1.20.1260.60">
    <property type="entry name" value="Vacuolar protein sorting-associated protein Ist1"/>
    <property type="match status" value="1"/>
</dbReference>
<evidence type="ECO:0008006" key="5">
    <source>
        <dbReference type="Google" id="ProtNLM"/>
    </source>
</evidence>